<proteinExistence type="predicted"/>
<protein>
    <submittedName>
        <fullName evidence="7">Heparinase II/III family protein</fullName>
    </submittedName>
</protein>
<dbReference type="EMBL" id="CP002903">
    <property type="protein sequence ID" value="AEJ62008.1"/>
    <property type="molecule type" value="Genomic_DNA"/>
</dbReference>
<dbReference type="SUPFAM" id="SSF48230">
    <property type="entry name" value="Chondroitin AC/alginate lyase"/>
    <property type="match status" value="1"/>
</dbReference>
<keyword evidence="8" id="KW-1185">Reference proteome</keyword>
<dbReference type="RefSeq" id="WP_014625337.1">
    <property type="nucleotide sequence ID" value="NC_017583.1"/>
</dbReference>
<dbReference type="HOGENOM" id="CLU_024980_0_0_12"/>
<evidence type="ECO:0000313" key="8">
    <source>
        <dbReference type="Proteomes" id="UP000007254"/>
    </source>
</evidence>
<evidence type="ECO:0000313" key="7">
    <source>
        <dbReference type="EMBL" id="AEJ62008.1"/>
    </source>
</evidence>
<dbReference type="InterPro" id="IPR008929">
    <property type="entry name" value="Chondroitin_lyas"/>
</dbReference>
<reference evidence="7 8" key="1">
    <citation type="submission" date="2011-06" db="EMBL/GenBank/DDBJ databases">
        <title>The complete genome of Spirochaeta thermophila DSM 6578.</title>
        <authorList>
            <consortium name="US DOE Joint Genome Institute (JGI-PGF)"/>
            <person name="Lucas S."/>
            <person name="Lapidus A."/>
            <person name="Bruce D."/>
            <person name="Goodwin L."/>
            <person name="Pitluck S."/>
            <person name="Peters L."/>
            <person name="Kyrpides N."/>
            <person name="Mavromatis K."/>
            <person name="Ivanova N."/>
            <person name="Mikailova N."/>
            <person name="Pagani I."/>
            <person name="Chertkov O."/>
            <person name="Detter J.C."/>
            <person name="Tapia R."/>
            <person name="Han C."/>
            <person name="Land M."/>
            <person name="Hauser L."/>
            <person name="Markowitz V."/>
            <person name="Cheng J.-F."/>
            <person name="Hugenholtz P."/>
            <person name="Woyke T."/>
            <person name="Wu D."/>
            <person name="Spring S."/>
            <person name="Merkhoffer B."/>
            <person name="Schneider S."/>
            <person name="Klenk H.-P."/>
            <person name="Eisen J.A."/>
        </authorList>
    </citation>
    <scope>NUCLEOTIDE SEQUENCE [LARGE SCALE GENOMIC DNA]</scope>
    <source>
        <strain evidence="8">ATCC 700085 / DSM 6578 / Z-1203</strain>
    </source>
</reference>
<dbReference type="InterPro" id="IPR012480">
    <property type="entry name" value="Hepar_II_III_C"/>
</dbReference>
<evidence type="ECO:0000256" key="2">
    <source>
        <dbReference type="ARBA" id="ARBA00022729"/>
    </source>
</evidence>
<dbReference type="Pfam" id="PF05426">
    <property type="entry name" value="Alginate_lyase"/>
    <property type="match status" value="1"/>
</dbReference>
<dbReference type="Gene3D" id="2.70.98.70">
    <property type="match status" value="1"/>
</dbReference>
<dbReference type="Pfam" id="PF07940">
    <property type="entry name" value="Hepar_II_III_C"/>
    <property type="match status" value="1"/>
</dbReference>
<evidence type="ECO:0000259" key="6">
    <source>
        <dbReference type="Pfam" id="PF07940"/>
    </source>
</evidence>
<comment type="subcellular location">
    <subcellularLocation>
        <location evidence="1">Periplasm</location>
    </subcellularLocation>
</comment>
<dbReference type="Proteomes" id="UP000007254">
    <property type="component" value="Chromosome"/>
</dbReference>
<dbReference type="GO" id="GO:0042597">
    <property type="term" value="C:periplasmic space"/>
    <property type="evidence" value="ECO:0007669"/>
    <property type="project" value="UniProtKB-SubCell"/>
</dbReference>
<dbReference type="PANTHER" id="PTHR39210:SF1">
    <property type="entry name" value="HEPARIN-SULFATE LYASE"/>
    <property type="match status" value="1"/>
</dbReference>
<evidence type="ECO:0000259" key="5">
    <source>
        <dbReference type="Pfam" id="PF05426"/>
    </source>
</evidence>
<accession>G0GBZ7</accession>
<dbReference type="Gene3D" id="1.50.10.100">
    <property type="entry name" value="Chondroitin AC/alginate lyase"/>
    <property type="match status" value="1"/>
</dbReference>
<keyword evidence="2" id="KW-0732">Signal</keyword>
<dbReference type="STRING" id="869211.Spith_1748"/>
<dbReference type="PANTHER" id="PTHR39210">
    <property type="entry name" value="HEPARIN-SULFATE LYASE"/>
    <property type="match status" value="1"/>
</dbReference>
<feature type="domain" description="Heparinase II/III-like C-terminal" evidence="6">
    <location>
        <begin position="390"/>
        <end position="471"/>
    </location>
</feature>
<evidence type="ECO:0000256" key="1">
    <source>
        <dbReference type="ARBA" id="ARBA00004418"/>
    </source>
</evidence>
<dbReference type="InterPro" id="IPR008397">
    <property type="entry name" value="Alginate_lyase_dom"/>
</dbReference>
<organism evidence="7 8">
    <name type="scientific">Winmispira thermophila (strain ATCC 700085 / DSM 6578 / Z-1203)</name>
    <name type="common">Spirochaeta thermophila</name>
    <dbReference type="NCBI Taxonomy" id="869211"/>
    <lineage>
        <taxon>Bacteria</taxon>
        <taxon>Pseudomonadati</taxon>
        <taxon>Spirochaetota</taxon>
        <taxon>Spirochaetia</taxon>
        <taxon>Winmispirales</taxon>
        <taxon>Winmispiraceae</taxon>
        <taxon>Winmispira</taxon>
    </lineage>
</organism>
<dbReference type="GO" id="GO:0016829">
    <property type="term" value="F:lyase activity"/>
    <property type="evidence" value="ECO:0007669"/>
    <property type="project" value="UniProtKB-KW"/>
</dbReference>
<dbReference type="AlphaFoldDB" id="G0GBZ7"/>
<dbReference type="KEGG" id="stq:Spith_1748"/>
<feature type="domain" description="Alginate lyase" evidence="5">
    <location>
        <begin position="84"/>
        <end position="305"/>
    </location>
</feature>
<keyword evidence="4" id="KW-0456">Lyase</keyword>
<sequence length="633" mass="70524">MKLLGHLDWEWVTAQSHAEGWRAHVIQSFSDRCERVLETSLEVPSAPGGWMHQFICEEHWLPLVYETEQKEVYRCPHGHNVGGPEVHAAWRALRHRELGDDLRDLALGALVFDDTRFADAALTLLRRYAELYATFNAGEAAQAWMLRGRAFHQALTEALWAIPVMHAITLLDAHIGTAEKRSLYGHLLVPMAETFKVAHEELIRQGRVESNYTAWLNAALGCVGFLLESDELVRRAIEGEGGFYHHLSLAVRPDGFEYEGSVYYHNFVVLAYVLLAEAALGNGIDLYRYTAPEGQNIRAMMDATLSLAYPDGSLPFLNDGAYWDGGGYWKGSILDRELCEVYEIGYSRFGEPGYGWLLASAYRRRGCSRGEWAAVLYAKDPIDGKEAPPLRTSVLPDSGIATLRPTRASHVVTLVYGPDGGSHTHHDRLSLSIWPWSTDPGTLPYGGRSRKDWYQHSLAHNVLVVDGTSQAILSSCCVFSEEEDGVSVASDKLYEGVFVKRSIAFHDSAVLDVMSVSSEQEHSLWWVLFLDGTWEIDGVTEVPSEHLGTAPPDLFVEVSARRGKSNEPLSACTVRDSVRYKVEVGASVPFEVLVGKTPPHASHYLGQREVLILCCEGRDVRFEASYGEEKGDE</sequence>
<keyword evidence="3" id="KW-0574">Periplasm</keyword>
<name>G0GBZ7_WINT7</name>
<gene>
    <name evidence="7" type="ordered locus">Spith_1748</name>
</gene>
<evidence type="ECO:0000256" key="4">
    <source>
        <dbReference type="ARBA" id="ARBA00023239"/>
    </source>
</evidence>
<evidence type="ECO:0000256" key="3">
    <source>
        <dbReference type="ARBA" id="ARBA00022764"/>
    </source>
</evidence>